<evidence type="ECO:0000256" key="5">
    <source>
        <dbReference type="ARBA" id="ARBA00023004"/>
    </source>
</evidence>
<dbReference type="InterPro" id="IPR037151">
    <property type="entry name" value="AlkB-like_sf"/>
</dbReference>
<keyword evidence="5" id="KW-0408">Iron</keyword>
<name>A0ABU7LRY8_9PROT</name>
<comment type="caution">
    <text evidence="7">The sequence shown here is derived from an EMBL/GenBank/DDBJ whole genome shotgun (WGS) entry which is preliminary data.</text>
</comment>
<dbReference type="InterPro" id="IPR004574">
    <property type="entry name" value="Alkb"/>
</dbReference>
<reference evidence="7 8" key="1">
    <citation type="submission" date="2024-01" db="EMBL/GenBank/DDBJ databases">
        <title>Hyphobacterium bacterium isolated from marine sediment.</title>
        <authorList>
            <person name="Zhao S."/>
        </authorList>
    </citation>
    <scope>NUCLEOTIDE SEQUENCE [LARGE SCALE GENOMIC DNA]</scope>
    <source>
        <strain evidence="8">HN65</strain>
    </source>
</reference>
<evidence type="ECO:0000256" key="4">
    <source>
        <dbReference type="ARBA" id="ARBA00023002"/>
    </source>
</evidence>
<evidence type="ECO:0000313" key="7">
    <source>
        <dbReference type="EMBL" id="MEE2526658.1"/>
    </source>
</evidence>
<gene>
    <name evidence="7" type="ORF">V0U79_09785</name>
</gene>
<dbReference type="GO" id="GO:0051213">
    <property type="term" value="F:dioxygenase activity"/>
    <property type="evidence" value="ECO:0007669"/>
    <property type="project" value="UniProtKB-KW"/>
</dbReference>
<dbReference type="Proteomes" id="UP001354971">
    <property type="component" value="Unassembled WGS sequence"/>
</dbReference>
<protein>
    <submittedName>
        <fullName evidence="7">Alpha-ketoglutarate-dependent dioxygenase AlkB</fullName>
    </submittedName>
</protein>
<sequence length="205" mass="22464">MSGGFPDGFRYLPGYFDRDQQKALVDAVMAATQSAPFFTPRMPRTGQPMSVTMTNFGPLGWVTDKEIGYRYEPAHPKTGAPWPEPPGLLTGLWDSVADYPARFEACLVNYYTGASRMGLHIDRDEEATDAAVVSVSLGDKARFRLGGPERKGKTRSFIVSSGDVIVLGGDARRCYHGVDRIYPGTSTLVPQGGRLNLTMRRVTLP</sequence>
<dbReference type="InterPro" id="IPR005123">
    <property type="entry name" value="Oxoglu/Fe-dep_dioxygenase_dom"/>
</dbReference>
<comment type="cofactor">
    <cofactor evidence="1">
        <name>Fe(2+)</name>
        <dbReference type="ChEBI" id="CHEBI:29033"/>
    </cofactor>
</comment>
<dbReference type="InterPro" id="IPR027450">
    <property type="entry name" value="AlkB-like"/>
</dbReference>
<dbReference type="SUPFAM" id="SSF51197">
    <property type="entry name" value="Clavaminate synthase-like"/>
    <property type="match status" value="1"/>
</dbReference>
<dbReference type="RefSeq" id="WP_330199320.1">
    <property type="nucleotide sequence ID" value="NZ_JAZDRP010000005.1"/>
</dbReference>
<dbReference type="EMBL" id="JAZDRP010000005">
    <property type="protein sequence ID" value="MEE2526658.1"/>
    <property type="molecule type" value="Genomic_DNA"/>
</dbReference>
<evidence type="ECO:0000256" key="3">
    <source>
        <dbReference type="ARBA" id="ARBA00022964"/>
    </source>
</evidence>
<keyword evidence="4" id="KW-0560">Oxidoreductase</keyword>
<keyword evidence="3 7" id="KW-0223">Dioxygenase</keyword>
<dbReference type="PANTHER" id="PTHR16557">
    <property type="entry name" value="ALKYLATED DNA REPAIR PROTEIN ALKB-RELATED"/>
    <property type="match status" value="1"/>
</dbReference>
<feature type="domain" description="Fe2OG dioxygenase" evidence="6">
    <location>
        <begin position="102"/>
        <end position="203"/>
    </location>
</feature>
<evidence type="ECO:0000256" key="2">
    <source>
        <dbReference type="ARBA" id="ARBA00022723"/>
    </source>
</evidence>
<dbReference type="Pfam" id="PF13532">
    <property type="entry name" value="2OG-FeII_Oxy_2"/>
    <property type="match status" value="1"/>
</dbReference>
<dbReference type="PANTHER" id="PTHR16557:SF2">
    <property type="entry name" value="NUCLEIC ACID DIOXYGENASE ALKBH1"/>
    <property type="match status" value="1"/>
</dbReference>
<evidence type="ECO:0000256" key="1">
    <source>
        <dbReference type="ARBA" id="ARBA00001954"/>
    </source>
</evidence>
<evidence type="ECO:0000313" key="8">
    <source>
        <dbReference type="Proteomes" id="UP001354971"/>
    </source>
</evidence>
<accession>A0ABU7LRY8</accession>
<keyword evidence="8" id="KW-1185">Reference proteome</keyword>
<keyword evidence="2" id="KW-0479">Metal-binding</keyword>
<dbReference type="Gene3D" id="2.60.120.590">
    <property type="entry name" value="Alpha-ketoglutarate-dependent dioxygenase AlkB-like"/>
    <property type="match status" value="1"/>
</dbReference>
<organism evidence="7 8">
    <name type="scientific">Hyphobacterium lacteum</name>
    <dbReference type="NCBI Taxonomy" id="3116575"/>
    <lineage>
        <taxon>Bacteria</taxon>
        <taxon>Pseudomonadati</taxon>
        <taxon>Pseudomonadota</taxon>
        <taxon>Alphaproteobacteria</taxon>
        <taxon>Maricaulales</taxon>
        <taxon>Maricaulaceae</taxon>
        <taxon>Hyphobacterium</taxon>
    </lineage>
</organism>
<dbReference type="PROSITE" id="PS51471">
    <property type="entry name" value="FE2OG_OXY"/>
    <property type="match status" value="1"/>
</dbReference>
<proteinExistence type="predicted"/>
<evidence type="ECO:0000259" key="6">
    <source>
        <dbReference type="PROSITE" id="PS51471"/>
    </source>
</evidence>